<dbReference type="Proteomes" id="UP000244810">
    <property type="component" value="Unassembled WGS sequence"/>
</dbReference>
<dbReference type="GO" id="GO:0005737">
    <property type="term" value="C:cytoplasm"/>
    <property type="evidence" value="ECO:0007669"/>
    <property type="project" value="TreeGrafter"/>
</dbReference>
<comment type="caution">
    <text evidence="3">The sequence shown here is derived from an EMBL/GenBank/DDBJ whole genome shotgun (WGS) entry which is preliminary data.</text>
</comment>
<dbReference type="InterPro" id="IPR006076">
    <property type="entry name" value="FAD-dep_OxRdtase"/>
</dbReference>
<dbReference type="AlphaFoldDB" id="A0A2T7UTP1"/>
<dbReference type="InterPro" id="IPR036188">
    <property type="entry name" value="FAD/NAD-bd_sf"/>
</dbReference>
<evidence type="ECO:0000259" key="2">
    <source>
        <dbReference type="Pfam" id="PF01266"/>
    </source>
</evidence>
<dbReference type="EMBL" id="QDDR01000003">
    <property type="protein sequence ID" value="PVE47949.1"/>
    <property type="molecule type" value="Genomic_DNA"/>
</dbReference>
<keyword evidence="1" id="KW-0560">Oxidoreductase</keyword>
<dbReference type="RefSeq" id="WP_107751322.1">
    <property type="nucleotide sequence ID" value="NZ_QBKF01000004.1"/>
</dbReference>
<dbReference type="OrthoDB" id="7421214at2"/>
<dbReference type="Gene3D" id="3.30.9.10">
    <property type="entry name" value="D-Amino Acid Oxidase, subunit A, domain 2"/>
    <property type="match status" value="1"/>
</dbReference>
<keyword evidence="4" id="KW-1185">Reference proteome</keyword>
<sequence>MGSRGHHRGIVVIGAGIAGASVAAELAAAGQDVLLLERESAPGYHTTGRSAALYTPSYGPPVIRALTRASAAAFNAPPSAERPYPLLRPRDVLFVANAGQGASLEAAAADLPVTRISAAEARAMLPLLREDYLAGALHDAGSADIDVEALHRQFLRALTAHRGELRLKAEVTGITRAGKGWRIETPQGEITAEMLVNASGAWADDIARMAGVAPVGLVPKRRTAMLVAPPAGQNVDDWPMVVDIDETFYLRPDAGKLLLSPADETPSEPCDAQPDEWDVALCIDRVQQAVDLPVRRIDHKWAGLRSFVADKAPVVGPAPDAAGFVWVAGQGGYGIQTAPALGRTAAALALGQPIPQDIADHGVRAEALAPRRQALAA</sequence>
<name>A0A2T7UTP1_9RHOB</name>
<proteinExistence type="predicted"/>
<evidence type="ECO:0000313" key="3">
    <source>
        <dbReference type="EMBL" id="PVE47949.1"/>
    </source>
</evidence>
<accession>A0A2T7UTP1</accession>
<dbReference type="Pfam" id="PF01266">
    <property type="entry name" value="DAO"/>
    <property type="match status" value="1"/>
</dbReference>
<dbReference type="PANTHER" id="PTHR13847:SF287">
    <property type="entry name" value="FAD-DEPENDENT OXIDOREDUCTASE DOMAIN-CONTAINING PROTEIN 1"/>
    <property type="match status" value="1"/>
</dbReference>
<dbReference type="SUPFAM" id="SSF51905">
    <property type="entry name" value="FAD/NAD(P)-binding domain"/>
    <property type="match status" value="1"/>
</dbReference>
<evidence type="ECO:0000256" key="1">
    <source>
        <dbReference type="ARBA" id="ARBA00023002"/>
    </source>
</evidence>
<gene>
    <name evidence="3" type="ORF">DDE23_07330</name>
</gene>
<organism evidence="3 4">
    <name type="scientific">Pararhodobacter aggregans</name>
    <dbReference type="NCBI Taxonomy" id="404875"/>
    <lineage>
        <taxon>Bacteria</taxon>
        <taxon>Pseudomonadati</taxon>
        <taxon>Pseudomonadota</taxon>
        <taxon>Alphaproteobacteria</taxon>
        <taxon>Rhodobacterales</taxon>
        <taxon>Paracoccaceae</taxon>
        <taxon>Pararhodobacter</taxon>
    </lineage>
</organism>
<evidence type="ECO:0000313" key="4">
    <source>
        <dbReference type="Proteomes" id="UP000244810"/>
    </source>
</evidence>
<protein>
    <submittedName>
        <fullName evidence="3">FAD-dependent oxidoreductase</fullName>
    </submittedName>
</protein>
<dbReference type="GO" id="GO:0016491">
    <property type="term" value="F:oxidoreductase activity"/>
    <property type="evidence" value="ECO:0007669"/>
    <property type="project" value="UniProtKB-KW"/>
</dbReference>
<dbReference type="Gene3D" id="3.50.50.60">
    <property type="entry name" value="FAD/NAD(P)-binding domain"/>
    <property type="match status" value="1"/>
</dbReference>
<feature type="domain" description="FAD dependent oxidoreductase" evidence="2">
    <location>
        <begin position="10"/>
        <end position="348"/>
    </location>
</feature>
<dbReference type="PANTHER" id="PTHR13847">
    <property type="entry name" value="SARCOSINE DEHYDROGENASE-RELATED"/>
    <property type="match status" value="1"/>
</dbReference>
<reference evidence="3 4" key="1">
    <citation type="journal article" date="2011" name="Syst. Appl. Microbiol.">
        <title>Defluviimonas denitrificans gen. nov., sp. nov., and Pararhodobacter aggregans gen. nov., sp. nov., non-phototrophic Rhodobacteraceae from the biofilter of a marine aquaculture.</title>
        <authorList>
            <person name="Foesel B.U."/>
            <person name="Drake H.L."/>
            <person name="Schramm A."/>
        </authorList>
    </citation>
    <scope>NUCLEOTIDE SEQUENCE [LARGE SCALE GENOMIC DNA]</scope>
    <source>
        <strain evidence="3 4">D1-19</strain>
    </source>
</reference>